<dbReference type="GO" id="GO:0006508">
    <property type="term" value="P:proteolysis"/>
    <property type="evidence" value="ECO:0007669"/>
    <property type="project" value="InterPro"/>
</dbReference>
<feature type="domain" description="Peptidase C1A papain C-terminal" evidence="2">
    <location>
        <begin position="66"/>
        <end position="310"/>
    </location>
</feature>
<evidence type="ECO:0000256" key="1">
    <source>
        <dbReference type="ARBA" id="ARBA00008455"/>
    </source>
</evidence>
<sequence>MTSISHKLNKQRARYLAFCSFFFAMFNAWNSLATYHKIDLEETPVDFYTSGKCPCSTGSIEYEKKLPFYHYLKMTSVKDQGPLGTCVSFATSATAEYYYQRRFSEAEFTVLAQTHRLGNHCEGGLFLGNALRVAKQYGFVPEDKLPYDRYLEEVALKNGINISYEGWEDDLRAQEDAKVCTMSDYNGTMKEFGIDLALSSLSKKATAPVGKPLEADIESVEKALCCGSPVVAALDIYQNCWDNPISRNGYQISMPTLYDSIEGSHAIVITGFDFKRKLFEIKNSWGLKWGKKGYAYLPYDYLEQYATELVAVGTPLSKN</sequence>
<dbReference type="Gene3D" id="3.90.70.10">
    <property type="entry name" value="Cysteine proteinases"/>
    <property type="match status" value="1"/>
</dbReference>
<gene>
    <name evidence="3" type="ORF">J0H12_05170</name>
</gene>
<proteinExistence type="inferred from homology"/>
<name>A0A8J7PYD8_9PROT</name>
<dbReference type="InterPro" id="IPR013128">
    <property type="entry name" value="Peptidase_C1A"/>
</dbReference>
<dbReference type="Proteomes" id="UP000664414">
    <property type="component" value="Unassembled WGS sequence"/>
</dbReference>
<comment type="caution">
    <text evidence="3">The sequence shown here is derived from an EMBL/GenBank/DDBJ whole genome shotgun (WGS) entry which is preliminary data.</text>
</comment>
<dbReference type="InterPro" id="IPR000668">
    <property type="entry name" value="Peptidase_C1A_C"/>
</dbReference>
<dbReference type="PANTHER" id="PTHR12411">
    <property type="entry name" value="CYSTEINE PROTEASE FAMILY C1-RELATED"/>
    <property type="match status" value="1"/>
</dbReference>
<organism evidence="3 4">
    <name type="scientific">Candidatus Paracaedimonas acanthamoebae</name>
    <dbReference type="NCBI Taxonomy" id="244581"/>
    <lineage>
        <taxon>Bacteria</taxon>
        <taxon>Pseudomonadati</taxon>
        <taxon>Pseudomonadota</taxon>
        <taxon>Alphaproteobacteria</taxon>
        <taxon>Holosporales</taxon>
        <taxon>Caedimonadaceae</taxon>
        <taxon>Candidatus Paracaedimonas</taxon>
    </lineage>
</organism>
<dbReference type="SUPFAM" id="SSF54001">
    <property type="entry name" value="Cysteine proteinases"/>
    <property type="match status" value="1"/>
</dbReference>
<dbReference type="InterPro" id="IPR038765">
    <property type="entry name" value="Papain-like_cys_pep_sf"/>
</dbReference>
<dbReference type="CDD" id="cd02619">
    <property type="entry name" value="Peptidase_C1"/>
    <property type="match status" value="1"/>
</dbReference>
<dbReference type="Pfam" id="PF00112">
    <property type="entry name" value="Peptidase_C1"/>
    <property type="match status" value="1"/>
</dbReference>
<accession>A0A8J7PYD8</accession>
<evidence type="ECO:0000313" key="4">
    <source>
        <dbReference type="Proteomes" id="UP000664414"/>
    </source>
</evidence>
<evidence type="ECO:0000259" key="2">
    <source>
        <dbReference type="SMART" id="SM00645"/>
    </source>
</evidence>
<protein>
    <submittedName>
        <fullName evidence="3">C1 family peptidase</fullName>
    </submittedName>
</protein>
<dbReference type="EMBL" id="JAFKGL010000020">
    <property type="protein sequence ID" value="MBN9413293.1"/>
    <property type="molecule type" value="Genomic_DNA"/>
</dbReference>
<comment type="similarity">
    <text evidence="1">Belongs to the peptidase C1 family.</text>
</comment>
<dbReference type="GO" id="GO:0008234">
    <property type="term" value="F:cysteine-type peptidase activity"/>
    <property type="evidence" value="ECO:0007669"/>
    <property type="project" value="InterPro"/>
</dbReference>
<dbReference type="SMART" id="SM00645">
    <property type="entry name" value="Pept_C1"/>
    <property type="match status" value="1"/>
</dbReference>
<dbReference type="AlphaFoldDB" id="A0A8J7PYD8"/>
<reference evidence="3" key="1">
    <citation type="submission" date="2021-02" db="EMBL/GenBank/DDBJ databases">
        <title>Thiocyanate and organic carbon inputs drive convergent selection for specific autotrophic Afipia and Thiobacillus strains within complex microbiomes.</title>
        <authorList>
            <person name="Huddy R.J."/>
            <person name="Sachdeva R."/>
            <person name="Kadzinga F."/>
            <person name="Kantor R.S."/>
            <person name="Harrison S.T.L."/>
            <person name="Banfield J.F."/>
        </authorList>
    </citation>
    <scope>NUCLEOTIDE SEQUENCE</scope>
    <source>
        <strain evidence="3">SCN18_10_11_15_R4_P_38_20</strain>
    </source>
</reference>
<evidence type="ECO:0000313" key="3">
    <source>
        <dbReference type="EMBL" id="MBN9413293.1"/>
    </source>
</evidence>